<reference evidence="1 2" key="1">
    <citation type="journal article" date="2023" name="G3 (Bethesda)">
        <title>A chromosome-length genome assembly and annotation of blackberry (Rubus argutus, cv. 'Hillquist').</title>
        <authorList>
            <person name="Bruna T."/>
            <person name="Aryal R."/>
            <person name="Dudchenko O."/>
            <person name="Sargent D.J."/>
            <person name="Mead D."/>
            <person name="Buti M."/>
            <person name="Cavallini A."/>
            <person name="Hytonen T."/>
            <person name="Andres J."/>
            <person name="Pham M."/>
            <person name="Weisz D."/>
            <person name="Mascagni F."/>
            <person name="Usai G."/>
            <person name="Natali L."/>
            <person name="Bassil N."/>
            <person name="Fernandez G.E."/>
            <person name="Lomsadze A."/>
            <person name="Armour M."/>
            <person name="Olukolu B."/>
            <person name="Poorten T."/>
            <person name="Britton C."/>
            <person name="Davik J."/>
            <person name="Ashrafi H."/>
            <person name="Aiden E.L."/>
            <person name="Borodovsky M."/>
            <person name="Worthington M."/>
        </authorList>
    </citation>
    <scope>NUCLEOTIDE SEQUENCE [LARGE SCALE GENOMIC DNA]</scope>
    <source>
        <strain evidence="1">PI 553951</strain>
    </source>
</reference>
<dbReference type="EMBL" id="JBEDUW010000002">
    <property type="protein sequence ID" value="KAK9944931.1"/>
    <property type="molecule type" value="Genomic_DNA"/>
</dbReference>
<gene>
    <name evidence="1" type="ORF">M0R45_010471</name>
</gene>
<proteinExistence type="predicted"/>
<name>A0AAW1Y809_RUBAR</name>
<sequence length="117" mass="12204">MERGSSPAAMKHDRHYHLIQDAGLLAIPTIPGAQPKLQTEPATLEIVCASAFSLLSIAGVSGFCQAIYVDNTGSILKTIALTYVHLQGPGSAIGGPGFGPRFQAQGPGNMPPMICIF</sequence>
<keyword evidence="2" id="KW-1185">Reference proteome</keyword>
<accession>A0AAW1Y809</accession>
<organism evidence="1 2">
    <name type="scientific">Rubus argutus</name>
    <name type="common">Southern blackberry</name>
    <dbReference type="NCBI Taxonomy" id="59490"/>
    <lineage>
        <taxon>Eukaryota</taxon>
        <taxon>Viridiplantae</taxon>
        <taxon>Streptophyta</taxon>
        <taxon>Embryophyta</taxon>
        <taxon>Tracheophyta</taxon>
        <taxon>Spermatophyta</taxon>
        <taxon>Magnoliopsida</taxon>
        <taxon>eudicotyledons</taxon>
        <taxon>Gunneridae</taxon>
        <taxon>Pentapetalae</taxon>
        <taxon>rosids</taxon>
        <taxon>fabids</taxon>
        <taxon>Rosales</taxon>
        <taxon>Rosaceae</taxon>
        <taxon>Rosoideae</taxon>
        <taxon>Rosoideae incertae sedis</taxon>
        <taxon>Rubus</taxon>
    </lineage>
</organism>
<comment type="caution">
    <text evidence="1">The sequence shown here is derived from an EMBL/GenBank/DDBJ whole genome shotgun (WGS) entry which is preliminary data.</text>
</comment>
<protein>
    <submittedName>
        <fullName evidence="1">Uncharacterized protein</fullName>
    </submittedName>
</protein>
<evidence type="ECO:0000313" key="1">
    <source>
        <dbReference type="EMBL" id="KAK9944931.1"/>
    </source>
</evidence>
<evidence type="ECO:0000313" key="2">
    <source>
        <dbReference type="Proteomes" id="UP001457282"/>
    </source>
</evidence>
<dbReference type="Proteomes" id="UP001457282">
    <property type="component" value="Unassembled WGS sequence"/>
</dbReference>
<dbReference type="AlphaFoldDB" id="A0AAW1Y809"/>